<feature type="compositionally biased region" description="Polar residues" evidence="1">
    <location>
        <begin position="139"/>
        <end position="155"/>
    </location>
</feature>
<feature type="region of interest" description="Disordered" evidence="1">
    <location>
        <begin position="293"/>
        <end position="377"/>
    </location>
</feature>
<evidence type="ECO:0000313" key="3">
    <source>
        <dbReference type="Proteomes" id="UP001303160"/>
    </source>
</evidence>
<keyword evidence="3" id="KW-1185">Reference proteome</keyword>
<evidence type="ECO:0000313" key="2">
    <source>
        <dbReference type="EMBL" id="KAK4199851.1"/>
    </source>
</evidence>
<dbReference type="Proteomes" id="UP001303160">
    <property type="component" value="Unassembled WGS sequence"/>
</dbReference>
<feature type="region of interest" description="Disordered" evidence="1">
    <location>
        <begin position="135"/>
        <end position="188"/>
    </location>
</feature>
<feature type="compositionally biased region" description="Acidic residues" evidence="1">
    <location>
        <begin position="61"/>
        <end position="72"/>
    </location>
</feature>
<proteinExistence type="predicted"/>
<evidence type="ECO:0000256" key="1">
    <source>
        <dbReference type="SAM" id="MobiDB-lite"/>
    </source>
</evidence>
<dbReference type="AlphaFoldDB" id="A0AAN7ASV0"/>
<protein>
    <submittedName>
        <fullName evidence="2">Uncharacterized protein</fullName>
    </submittedName>
</protein>
<comment type="caution">
    <text evidence="2">The sequence shown here is derived from an EMBL/GenBank/DDBJ whole genome shotgun (WGS) entry which is preliminary data.</text>
</comment>
<sequence>MAGNTSRGANFAGDRKSRAWTVDGPVERRLPPVIKRPMADEPLPSYTPYTENVHISTFADPMDEDSDDDGPEPEYPTLLSPPPPYHAALQRDPPNYNVAIPTVQSERRHELQRQWTSYAEGKRFEHRRNYVSWKRARSTTHSNSASDISSVTLAGTPSSSPSSPVPTVPTAPIMSASPPPPPPATATPLTTRQRAKRALVQFPAKLGCFLAKVIMLDKMASWAAKTRHWKKTKRDYVKEVSGERNLFVGAAKRVSNDRPALSSVSPRPATRAVRVVPLRADSVMSVAVPNEAVGPVSEQDGGIQGHENGLPVSSPGTAAGTVRPGSSLLKRVGSLSQGKKKNEGDKDFPIPQLGRRPSKRRPGDNPGLAGTDESIVA</sequence>
<organism evidence="2 3">
    <name type="scientific">Triangularia verruculosa</name>
    <dbReference type="NCBI Taxonomy" id="2587418"/>
    <lineage>
        <taxon>Eukaryota</taxon>
        <taxon>Fungi</taxon>
        <taxon>Dikarya</taxon>
        <taxon>Ascomycota</taxon>
        <taxon>Pezizomycotina</taxon>
        <taxon>Sordariomycetes</taxon>
        <taxon>Sordariomycetidae</taxon>
        <taxon>Sordariales</taxon>
        <taxon>Podosporaceae</taxon>
        <taxon>Triangularia</taxon>
    </lineage>
</organism>
<reference evidence="2" key="2">
    <citation type="submission" date="2023-05" db="EMBL/GenBank/DDBJ databases">
        <authorList>
            <consortium name="Lawrence Berkeley National Laboratory"/>
            <person name="Steindorff A."/>
            <person name="Hensen N."/>
            <person name="Bonometti L."/>
            <person name="Westerberg I."/>
            <person name="Brannstrom I.O."/>
            <person name="Guillou S."/>
            <person name="Cros-Aarteil S."/>
            <person name="Calhoun S."/>
            <person name="Haridas S."/>
            <person name="Kuo A."/>
            <person name="Mondo S."/>
            <person name="Pangilinan J."/>
            <person name="Riley R."/>
            <person name="Labutti K."/>
            <person name="Andreopoulos B."/>
            <person name="Lipzen A."/>
            <person name="Chen C."/>
            <person name="Yanf M."/>
            <person name="Daum C."/>
            <person name="Ng V."/>
            <person name="Clum A."/>
            <person name="Ohm R."/>
            <person name="Martin F."/>
            <person name="Silar P."/>
            <person name="Natvig D."/>
            <person name="Lalanne C."/>
            <person name="Gautier V."/>
            <person name="Ament-Velasquez S.L."/>
            <person name="Kruys A."/>
            <person name="Hutchinson M.I."/>
            <person name="Powell A.J."/>
            <person name="Barry K."/>
            <person name="Miller A.N."/>
            <person name="Grigoriev I.V."/>
            <person name="Debuchy R."/>
            <person name="Gladieux P."/>
            <person name="Thoren M.H."/>
            <person name="Johannesson H."/>
        </authorList>
    </citation>
    <scope>NUCLEOTIDE SEQUENCE</scope>
    <source>
        <strain evidence="2">CBS 315.58</strain>
    </source>
</reference>
<feature type="region of interest" description="Disordered" evidence="1">
    <location>
        <begin position="1"/>
        <end position="108"/>
    </location>
</feature>
<dbReference type="EMBL" id="MU863927">
    <property type="protein sequence ID" value="KAK4199851.1"/>
    <property type="molecule type" value="Genomic_DNA"/>
</dbReference>
<accession>A0AAN7ASV0</accession>
<gene>
    <name evidence="2" type="ORF">QBC40DRAFT_307239</name>
</gene>
<name>A0AAN7ASV0_9PEZI</name>
<reference evidence="2" key="1">
    <citation type="journal article" date="2023" name="Mol. Phylogenet. Evol.">
        <title>Genome-scale phylogeny and comparative genomics of the fungal order Sordariales.</title>
        <authorList>
            <person name="Hensen N."/>
            <person name="Bonometti L."/>
            <person name="Westerberg I."/>
            <person name="Brannstrom I.O."/>
            <person name="Guillou S."/>
            <person name="Cros-Aarteil S."/>
            <person name="Calhoun S."/>
            <person name="Haridas S."/>
            <person name="Kuo A."/>
            <person name="Mondo S."/>
            <person name="Pangilinan J."/>
            <person name="Riley R."/>
            <person name="LaButti K."/>
            <person name="Andreopoulos B."/>
            <person name="Lipzen A."/>
            <person name="Chen C."/>
            <person name="Yan M."/>
            <person name="Daum C."/>
            <person name="Ng V."/>
            <person name="Clum A."/>
            <person name="Steindorff A."/>
            <person name="Ohm R.A."/>
            <person name="Martin F."/>
            <person name="Silar P."/>
            <person name="Natvig D.O."/>
            <person name="Lalanne C."/>
            <person name="Gautier V."/>
            <person name="Ament-Velasquez S.L."/>
            <person name="Kruys A."/>
            <person name="Hutchinson M.I."/>
            <person name="Powell A.J."/>
            <person name="Barry K."/>
            <person name="Miller A.N."/>
            <person name="Grigoriev I.V."/>
            <person name="Debuchy R."/>
            <person name="Gladieux P."/>
            <person name="Hiltunen Thoren M."/>
            <person name="Johannesson H."/>
        </authorList>
    </citation>
    <scope>NUCLEOTIDE SEQUENCE</scope>
    <source>
        <strain evidence="2">CBS 315.58</strain>
    </source>
</reference>